<dbReference type="STRING" id="30732.ENSOMEP00000019501"/>
<keyword evidence="2" id="KW-1185">Reference proteome</keyword>
<proteinExistence type="predicted"/>
<accession>A0A3B3CPK2</accession>
<reference evidence="1" key="1">
    <citation type="submission" date="2025-08" db="UniProtKB">
        <authorList>
            <consortium name="Ensembl"/>
        </authorList>
    </citation>
    <scope>IDENTIFICATION</scope>
</reference>
<dbReference type="PaxDb" id="30732-ENSOMEP00000019501"/>
<dbReference type="Ensembl" id="ENSOMET00000035707.1">
    <property type="protein sequence ID" value="ENSOMEP00000019501.1"/>
    <property type="gene ID" value="ENSOMEG00000021315.1"/>
</dbReference>
<name>A0A3B3CPK2_ORYME</name>
<sequence length="87" mass="9753">MAATAGARRLPMGVRTFSDFLQIASVGSPRTCRPVVQRGCPKQNIRWACRGDTIREWDAMAAAAPQSRNFISLTNKRKEYSERRILG</sequence>
<evidence type="ECO:0000313" key="2">
    <source>
        <dbReference type="Proteomes" id="UP000261560"/>
    </source>
</evidence>
<reference evidence="1" key="2">
    <citation type="submission" date="2025-09" db="UniProtKB">
        <authorList>
            <consortium name="Ensembl"/>
        </authorList>
    </citation>
    <scope>IDENTIFICATION</scope>
</reference>
<protein>
    <submittedName>
        <fullName evidence="1">Uncharacterized protein</fullName>
    </submittedName>
</protein>
<evidence type="ECO:0000313" key="1">
    <source>
        <dbReference type="Ensembl" id="ENSOMEP00000019501.1"/>
    </source>
</evidence>
<dbReference type="Proteomes" id="UP000261560">
    <property type="component" value="Unplaced"/>
</dbReference>
<dbReference type="AlphaFoldDB" id="A0A3B3CPK2"/>
<organism evidence="1 2">
    <name type="scientific">Oryzias melastigma</name>
    <name type="common">Marine medaka</name>
    <dbReference type="NCBI Taxonomy" id="30732"/>
    <lineage>
        <taxon>Eukaryota</taxon>
        <taxon>Metazoa</taxon>
        <taxon>Chordata</taxon>
        <taxon>Craniata</taxon>
        <taxon>Vertebrata</taxon>
        <taxon>Euteleostomi</taxon>
        <taxon>Actinopterygii</taxon>
        <taxon>Neopterygii</taxon>
        <taxon>Teleostei</taxon>
        <taxon>Neoteleostei</taxon>
        <taxon>Acanthomorphata</taxon>
        <taxon>Ovalentaria</taxon>
        <taxon>Atherinomorphae</taxon>
        <taxon>Beloniformes</taxon>
        <taxon>Adrianichthyidae</taxon>
        <taxon>Oryziinae</taxon>
        <taxon>Oryzias</taxon>
    </lineage>
</organism>